<organism evidence="2 3">
    <name type="scientific">Dillenia turbinata</name>
    <dbReference type="NCBI Taxonomy" id="194707"/>
    <lineage>
        <taxon>Eukaryota</taxon>
        <taxon>Viridiplantae</taxon>
        <taxon>Streptophyta</taxon>
        <taxon>Embryophyta</taxon>
        <taxon>Tracheophyta</taxon>
        <taxon>Spermatophyta</taxon>
        <taxon>Magnoliopsida</taxon>
        <taxon>eudicotyledons</taxon>
        <taxon>Gunneridae</taxon>
        <taxon>Pentapetalae</taxon>
        <taxon>Dilleniales</taxon>
        <taxon>Dilleniaceae</taxon>
        <taxon>Dillenia</taxon>
    </lineage>
</organism>
<sequence>MPGDERFGLSELTFEARSSRDLAWVLGSGELEARIRFAGFGYADDEWVNVKRGIHERSIPLEPTECHLVKVEDLVLCFQER</sequence>
<dbReference type="Pfam" id="PF16719">
    <property type="entry name" value="SAWADEE"/>
    <property type="match status" value="1"/>
</dbReference>
<dbReference type="Proteomes" id="UP001370490">
    <property type="component" value="Unassembled WGS sequence"/>
</dbReference>
<name>A0AAN8UIU9_9MAGN</name>
<dbReference type="InterPro" id="IPR039276">
    <property type="entry name" value="SHH1/2"/>
</dbReference>
<keyword evidence="3" id="KW-1185">Reference proteome</keyword>
<evidence type="ECO:0000259" key="1">
    <source>
        <dbReference type="Pfam" id="PF16719"/>
    </source>
</evidence>
<dbReference type="EMBL" id="JBAMMX010000025">
    <property type="protein sequence ID" value="KAK6914829.1"/>
    <property type="molecule type" value="Genomic_DNA"/>
</dbReference>
<dbReference type="GO" id="GO:0003682">
    <property type="term" value="F:chromatin binding"/>
    <property type="evidence" value="ECO:0007669"/>
    <property type="project" value="InterPro"/>
</dbReference>
<evidence type="ECO:0000313" key="3">
    <source>
        <dbReference type="Proteomes" id="UP001370490"/>
    </source>
</evidence>
<comment type="caution">
    <text evidence="2">The sequence shown here is derived from an EMBL/GenBank/DDBJ whole genome shotgun (WGS) entry which is preliminary data.</text>
</comment>
<feature type="domain" description="SAWADEE" evidence="1">
    <location>
        <begin position="11"/>
        <end position="80"/>
    </location>
</feature>
<gene>
    <name evidence="2" type="ORF">RJ641_019946</name>
</gene>
<evidence type="ECO:0000313" key="2">
    <source>
        <dbReference type="EMBL" id="KAK6914829.1"/>
    </source>
</evidence>
<reference evidence="2 3" key="1">
    <citation type="submission" date="2023-12" db="EMBL/GenBank/DDBJ databases">
        <title>A high-quality genome assembly for Dillenia turbinata (Dilleniales).</title>
        <authorList>
            <person name="Chanderbali A."/>
        </authorList>
    </citation>
    <scope>NUCLEOTIDE SEQUENCE [LARGE SCALE GENOMIC DNA]</scope>
    <source>
        <strain evidence="2">LSX21</strain>
        <tissue evidence="2">Leaf</tissue>
    </source>
</reference>
<accession>A0AAN8UIU9</accession>
<dbReference type="AlphaFoldDB" id="A0AAN8UIU9"/>
<protein>
    <submittedName>
        <fullName evidence="2">SAWADEE domain</fullName>
    </submittedName>
</protein>
<dbReference type="InterPro" id="IPR032001">
    <property type="entry name" value="SAWADEE_dom"/>
</dbReference>
<dbReference type="PANTHER" id="PTHR33827">
    <property type="entry name" value="PROTEIN SAWADEE HOMEODOMAIN HOMOLOG 2"/>
    <property type="match status" value="1"/>
</dbReference>
<dbReference type="PANTHER" id="PTHR33827:SF2">
    <property type="entry name" value="PROTEIN SAWADEE HOMEODOMAIN HOMOLOG 1"/>
    <property type="match status" value="1"/>
</dbReference>
<proteinExistence type="predicted"/>
<dbReference type="Gene3D" id="2.40.50.40">
    <property type="match status" value="1"/>
</dbReference>